<dbReference type="Gene3D" id="2.40.50.140">
    <property type="entry name" value="Nucleic acid-binding proteins"/>
    <property type="match status" value="1"/>
</dbReference>
<gene>
    <name evidence="7 9" type="primary">recO</name>
    <name evidence="9" type="ORF">SPSYN_02722</name>
</gene>
<dbReference type="GO" id="GO:0043590">
    <property type="term" value="C:bacterial nucleoid"/>
    <property type="evidence" value="ECO:0007669"/>
    <property type="project" value="TreeGrafter"/>
</dbReference>
<comment type="similarity">
    <text evidence="1 7">Belongs to the RecO family.</text>
</comment>
<evidence type="ECO:0000256" key="7">
    <source>
        <dbReference type="HAMAP-Rule" id="MF_00201"/>
    </source>
</evidence>
<sequence length="253" mass="28815">MKLYKVLAVVLNSREMRDAHRVITLFSKERGKIQVVAHGVTKPTSRKRGAVQPFAVSEFMLRQGRDLDSVSQCEGIEFFPGLWTDLDKLLYAGHMAELVDALTVEGDPNEAVFIHIIKTLRELDKTVDPELVTRWFELRLMALLGYLPYLNGCVDCGGELNGPMVRFSTQAGGLICFNCAAGEEYITCNRGTVAIMHTLLSWEIDKIDRLRVARSSRAQMSTIMHEYLQWHMEKRSRSLQFMDKLNCFNPVIK</sequence>
<evidence type="ECO:0000256" key="2">
    <source>
        <dbReference type="ARBA" id="ARBA00021310"/>
    </source>
</evidence>
<proteinExistence type="inferred from homology"/>
<keyword evidence="10" id="KW-1185">Reference proteome</keyword>
<dbReference type="SUPFAM" id="SSF57863">
    <property type="entry name" value="ArfGap/RecO-like zinc finger"/>
    <property type="match status" value="1"/>
</dbReference>
<dbReference type="SUPFAM" id="SSF50249">
    <property type="entry name" value="Nucleic acid-binding proteins"/>
    <property type="match status" value="1"/>
</dbReference>
<dbReference type="HAMAP" id="MF_00201">
    <property type="entry name" value="RecO"/>
    <property type="match status" value="1"/>
</dbReference>
<dbReference type="InterPro" id="IPR003717">
    <property type="entry name" value="RecO"/>
</dbReference>
<dbReference type="GO" id="GO:0006302">
    <property type="term" value="P:double-strand break repair"/>
    <property type="evidence" value="ECO:0007669"/>
    <property type="project" value="TreeGrafter"/>
</dbReference>
<evidence type="ECO:0000259" key="8">
    <source>
        <dbReference type="Pfam" id="PF11967"/>
    </source>
</evidence>
<dbReference type="Pfam" id="PF11967">
    <property type="entry name" value="RecO_N"/>
    <property type="match status" value="1"/>
</dbReference>
<evidence type="ECO:0000256" key="4">
    <source>
        <dbReference type="ARBA" id="ARBA00023172"/>
    </source>
</evidence>
<dbReference type="InterPro" id="IPR012340">
    <property type="entry name" value="NA-bd_OB-fold"/>
</dbReference>
<accession>A0A9D3AVG4</accession>
<protein>
    <recommendedName>
        <fullName evidence="2 7">DNA repair protein RecO</fullName>
    </recommendedName>
    <alternativeName>
        <fullName evidence="6 7">Recombination protein O</fullName>
    </alternativeName>
</protein>
<evidence type="ECO:0000256" key="6">
    <source>
        <dbReference type="ARBA" id="ARBA00033409"/>
    </source>
</evidence>
<dbReference type="InterPro" id="IPR022572">
    <property type="entry name" value="DNA_rep/recomb_RecO_N"/>
</dbReference>
<dbReference type="PANTHER" id="PTHR33991">
    <property type="entry name" value="DNA REPAIR PROTEIN RECO"/>
    <property type="match status" value="1"/>
</dbReference>
<dbReference type="EMBL" id="LSRS01000007">
    <property type="protein sequence ID" value="KAF1084070.1"/>
    <property type="molecule type" value="Genomic_DNA"/>
</dbReference>
<dbReference type="Pfam" id="PF02565">
    <property type="entry name" value="RecO_C"/>
    <property type="match status" value="1"/>
</dbReference>
<dbReference type="NCBIfam" id="TIGR00613">
    <property type="entry name" value="reco"/>
    <property type="match status" value="1"/>
</dbReference>
<dbReference type="Proteomes" id="UP000798488">
    <property type="component" value="Unassembled WGS sequence"/>
</dbReference>
<evidence type="ECO:0000256" key="1">
    <source>
        <dbReference type="ARBA" id="ARBA00007452"/>
    </source>
</evidence>
<organism evidence="9 10">
    <name type="scientific">Sporotomaculum syntrophicum</name>
    <dbReference type="NCBI Taxonomy" id="182264"/>
    <lineage>
        <taxon>Bacteria</taxon>
        <taxon>Bacillati</taxon>
        <taxon>Bacillota</taxon>
        <taxon>Clostridia</taxon>
        <taxon>Eubacteriales</taxon>
        <taxon>Desulfallaceae</taxon>
        <taxon>Sporotomaculum</taxon>
    </lineage>
</organism>
<dbReference type="RefSeq" id="WP_161823007.1">
    <property type="nucleotide sequence ID" value="NZ_LSRS01000007.1"/>
</dbReference>
<name>A0A9D3AVG4_9FIRM</name>
<evidence type="ECO:0000256" key="3">
    <source>
        <dbReference type="ARBA" id="ARBA00022763"/>
    </source>
</evidence>
<evidence type="ECO:0000256" key="5">
    <source>
        <dbReference type="ARBA" id="ARBA00023204"/>
    </source>
</evidence>
<dbReference type="OrthoDB" id="9797083at2"/>
<keyword evidence="5 7" id="KW-0234">DNA repair</keyword>
<keyword evidence="3 7" id="KW-0227">DNA damage</keyword>
<dbReference type="InterPro" id="IPR037278">
    <property type="entry name" value="ARFGAP/RecO"/>
</dbReference>
<evidence type="ECO:0000313" key="10">
    <source>
        <dbReference type="Proteomes" id="UP000798488"/>
    </source>
</evidence>
<comment type="caution">
    <text evidence="9">The sequence shown here is derived from an EMBL/GenBank/DDBJ whole genome shotgun (WGS) entry which is preliminary data.</text>
</comment>
<dbReference type="AlphaFoldDB" id="A0A9D3AVG4"/>
<dbReference type="GO" id="GO:0006310">
    <property type="term" value="P:DNA recombination"/>
    <property type="evidence" value="ECO:0007669"/>
    <property type="project" value="UniProtKB-UniRule"/>
</dbReference>
<reference evidence="9" key="1">
    <citation type="submission" date="2016-02" db="EMBL/GenBank/DDBJ databases">
        <title>Draft Genome Sequence of Sporotomaculum syntrophicum Strain FB, a Syntrophic Benzoate Degrader.</title>
        <authorList>
            <person name="Nobu M.K."/>
            <person name="Narihiro T."/>
            <person name="Qiu Y.-L."/>
            <person name="Ohashi A."/>
            <person name="Liu W.-T."/>
            <person name="Yuji S."/>
        </authorList>
    </citation>
    <scope>NUCLEOTIDE SEQUENCE</scope>
    <source>
        <strain evidence="9">FB</strain>
    </source>
</reference>
<dbReference type="PANTHER" id="PTHR33991:SF1">
    <property type="entry name" value="DNA REPAIR PROTEIN RECO"/>
    <property type="match status" value="1"/>
</dbReference>
<keyword evidence="4 7" id="KW-0233">DNA recombination</keyword>
<feature type="domain" description="DNA replication/recombination mediator RecO N-terminal" evidence="8">
    <location>
        <begin position="1"/>
        <end position="79"/>
    </location>
</feature>
<evidence type="ECO:0000313" key="9">
    <source>
        <dbReference type="EMBL" id="KAF1084070.1"/>
    </source>
</evidence>
<dbReference type="Gene3D" id="1.20.1440.120">
    <property type="entry name" value="Recombination protein O, C-terminal domain"/>
    <property type="match status" value="1"/>
</dbReference>
<dbReference type="InterPro" id="IPR042242">
    <property type="entry name" value="RecO_C"/>
</dbReference>
<comment type="function">
    <text evidence="7">Involved in DNA repair and RecF pathway recombination.</text>
</comment>